<organism evidence="11 12">
    <name type="scientific">Schleiferilactobacillus harbinensis DSM 16991</name>
    <dbReference type="NCBI Taxonomy" id="1122147"/>
    <lineage>
        <taxon>Bacteria</taxon>
        <taxon>Bacillati</taxon>
        <taxon>Bacillota</taxon>
        <taxon>Bacilli</taxon>
        <taxon>Lactobacillales</taxon>
        <taxon>Lactobacillaceae</taxon>
        <taxon>Schleiferilactobacillus</taxon>
    </lineage>
</organism>
<keyword evidence="9" id="KW-0812">Transmembrane</keyword>
<evidence type="ECO:0000256" key="3">
    <source>
        <dbReference type="ARBA" id="ARBA00022741"/>
    </source>
</evidence>
<dbReference type="GeneID" id="78509498"/>
<keyword evidence="6" id="KW-0464">Manganese</keyword>
<evidence type="ECO:0000256" key="9">
    <source>
        <dbReference type="SAM" id="Phobius"/>
    </source>
</evidence>
<evidence type="ECO:0000313" key="12">
    <source>
        <dbReference type="Proteomes" id="UP000050949"/>
    </source>
</evidence>
<comment type="caution">
    <text evidence="11">The sequence shown here is derived from an EMBL/GenBank/DDBJ whole genome shotgun (WGS) entry which is preliminary data.</text>
</comment>
<comment type="cofactor">
    <cofactor evidence="2">
        <name>Mg(2+)</name>
        <dbReference type="ChEBI" id="CHEBI:18420"/>
    </cofactor>
</comment>
<evidence type="ECO:0000259" key="10">
    <source>
        <dbReference type="PROSITE" id="PS50975"/>
    </source>
</evidence>
<evidence type="ECO:0000256" key="2">
    <source>
        <dbReference type="ARBA" id="ARBA00001946"/>
    </source>
</evidence>
<gene>
    <name evidence="11" type="ORF">FC91_GL000094</name>
</gene>
<feature type="domain" description="ATP-grasp" evidence="10">
    <location>
        <begin position="110"/>
        <end position="297"/>
    </location>
</feature>
<comment type="cofactor">
    <cofactor evidence="1">
        <name>Mn(2+)</name>
        <dbReference type="ChEBI" id="CHEBI:29035"/>
    </cofactor>
</comment>
<dbReference type="OrthoDB" id="9804625at2"/>
<dbReference type="InterPro" id="IPR013815">
    <property type="entry name" value="ATP_grasp_subdomain_1"/>
</dbReference>
<dbReference type="InterPro" id="IPR003135">
    <property type="entry name" value="ATP-grasp_carboxylate-amine"/>
</dbReference>
<dbReference type="InterPro" id="IPR011761">
    <property type="entry name" value="ATP-grasp"/>
</dbReference>
<reference evidence="11 12" key="1">
    <citation type="journal article" date="2015" name="Genome Announc.">
        <title>Expanding the biotechnology potential of lactobacilli through comparative genomics of 213 strains and associated genera.</title>
        <authorList>
            <person name="Sun Z."/>
            <person name="Harris H.M."/>
            <person name="McCann A."/>
            <person name="Guo C."/>
            <person name="Argimon S."/>
            <person name="Zhang W."/>
            <person name="Yang X."/>
            <person name="Jeffery I.B."/>
            <person name="Cooney J.C."/>
            <person name="Kagawa T.F."/>
            <person name="Liu W."/>
            <person name="Song Y."/>
            <person name="Salvetti E."/>
            <person name="Wrobel A."/>
            <person name="Rasinkangas P."/>
            <person name="Parkhill J."/>
            <person name="Rea M.C."/>
            <person name="O'Sullivan O."/>
            <person name="Ritari J."/>
            <person name="Douillard F.P."/>
            <person name="Paul Ross R."/>
            <person name="Yang R."/>
            <person name="Briner A.E."/>
            <person name="Felis G.E."/>
            <person name="de Vos W.M."/>
            <person name="Barrangou R."/>
            <person name="Klaenhammer T.R."/>
            <person name="Caufield P.W."/>
            <person name="Cui Y."/>
            <person name="Zhang H."/>
            <person name="O'Toole P.W."/>
        </authorList>
    </citation>
    <scope>NUCLEOTIDE SEQUENCE [LARGE SCALE GENOMIC DNA]</scope>
    <source>
        <strain evidence="11 12">DSM 16991</strain>
    </source>
</reference>
<evidence type="ECO:0000313" key="11">
    <source>
        <dbReference type="EMBL" id="KRM26266.1"/>
    </source>
</evidence>
<dbReference type="InterPro" id="IPR054350">
    <property type="entry name" value="PurT/PurK_preATP-grasp"/>
</dbReference>
<dbReference type="Gene3D" id="3.30.470.20">
    <property type="entry name" value="ATP-grasp fold, B domain"/>
    <property type="match status" value="1"/>
</dbReference>
<dbReference type="PROSITE" id="PS50975">
    <property type="entry name" value="ATP_GRASP"/>
    <property type="match status" value="1"/>
</dbReference>
<proteinExistence type="predicted"/>
<dbReference type="PANTHER" id="PTHR11609">
    <property type="entry name" value="PURINE BIOSYNTHESIS PROTEIN 6/7, PUR6/7"/>
    <property type="match status" value="1"/>
</dbReference>
<dbReference type="Pfam" id="PF22660">
    <property type="entry name" value="RS_preATP-grasp-like"/>
    <property type="match status" value="1"/>
</dbReference>
<dbReference type="EMBL" id="AZFW01000079">
    <property type="protein sequence ID" value="KRM26266.1"/>
    <property type="molecule type" value="Genomic_DNA"/>
</dbReference>
<dbReference type="eggNOG" id="COG0026">
    <property type="taxonomic scope" value="Bacteria"/>
</dbReference>
<dbReference type="SUPFAM" id="SSF52440">
    <property type="entry name" value="PreATP-grasp domain"/>
    <property type="match status" value="1"/>
</dbReference>
<evidence type="ECO:0000256" key="4">
    <source>
        <dbReference type="ARBA" id="ARBA00022755"/>
    </source>
</evidence>
<dbReference type="PANTHER" id="PTHR11609:SF5">
    <property type="entry name" value="PHOSPHORIBOSYLAMINOIMIDAZOLE CARBOXYLASE"/>
    <property type="match status" value="1"/>
</dbReference>
<dbReference type="GO" id="GO:0005524">
    <property type="term" value="F:ATP binding"/>
    <property type="evidence" value="ECO:0007669"/>
    <property type="project" value="UniProtKB-UniRule"/>
</dbReference>
<keyword evidence="5 8" id="KW-0067">ATP-binding</keyword>
<evidence type="ECO:0000256" key="7">
    <source>
        <dbReference type="ARBA" id="ARBA00025704"/>
    </source>
</evidence>
<dbReference type="AlphaFoldDB" id="A0A0R1X7L6"/>
<dbReference type="RefSeq" id="WP_051225355.1">
    <property type="nucleotide sequence ID" value="NZ_AUEH01000033.1"/>
</dbReference>
<evidence type="ECO:0000256" key="1">
    <source>
        <dbReference type="ARBA" id="ARBA00001936"/>
    </source>
</evidence>
<evidence type="ECO:0000256" key="8">
    <source>
        <dbReference type="PROSITE-ProRule" id="PRU00409"/>
    </source>
</evidence>
<feature type="transmembrane region" description="Helical" evidence="9">
    <location>
        <begin position="246"/>
        <end position="267"/>
    </location>
</feature>
<comment type="pathway">
    <text evidence="7">Purine metabolism.</text>
</comment>
<keyword evidence="9" id="KW-1133">Transmembrane helix</keyword>
<dbReference type="Pfam" id="PF02222">
    <property type="entry name" value="ATP-grasp"/>
    <property type="match status" value="1"/>
</dbReference>
<keyword evidence="4" id="KW-0658">Purine biosynthesis</keyword>
<dbReference type="GO" id="GO:0046872">
    <property type="term" value="F:metal ion binding"/>
    <property type="evidence" value="ECO:0007669"/>
    <property type="project" value="InterPro"/>
</dbReference>
<keyword evidence="3 8" id="KW-0547">Nucleotide-binding</keyword>
<evidence type="ECO:0000256" key="6">
    <source>
        <dbReference type="ARBA" id="ARBA00023211"/>
    </source>
</evidence>
<evidence type="ECO:0000256" key="5">
    <source>
        <dbReference type="ARBA" id="ARBA00022840"/>
    </source>
</evidence>
<sequence length="385" mass="42209">MSFIAPNQTIGIIGGGIDSYTLTLAARQMGLHPAVLTATANDPALAAADFALFGDLSNPLPFSDLADMSQVIVYADENINTDLLKGISDHDRLPQGIDILSITQDRYMEKVFFEDQNLNTAPYAMVVNLDDVRREIESIGYPAVLKPTQKGLGPKKQRILYNENDLEAAADYFDGATAILESWVPKARELSVLAVKTADGAVTVYPTIENMYSPAHQLQASIMPARIDAATNHEIRRIARLLGDKVHYVGVFGVTYFLTAAGVLYVARLFPGPRGSANVLEYTTGYSPYELHLRAVCDWSIPEPKLDRAGVTVTISPNTLAKAIELIRTQPNTHFSFYPQRGDLAPDAPVGFASFTAWELENVIARVEALGIWHIQDKEKPTTDD</sequence>
<dbReference type="InterPro" id="IPR016185">
    <property type="entry name" value="PreATP-grasp_dom_sf"/>
</dbReference>
<protein>
    <submittedName>
        <fullName evidence="11">Phosphoribosylaminoimidazole carboxylase NCAIR mutase subunit</fullName>
    </submittedName>
</protein>
<dbReference type="PATRIC" id="fig|1122147.4.peg.96"/>
<dbReference type="SUPFAM" id="SSF56059">
    <property type="entry name" value="Glutathione synthetase ATP-binding domain-like"/>
    <property type="match status" value="1"/>
</dbReference>
<dbReference type="GO" id="GO:0005829">
    <property type="term" value="C:cytosol"/>
    <property type="evidence" value="ECO:0007669"/>
    <property type="project" value="TreeGrafter"/>
</dbReference>
<dbReference type="Gene3D" id="3.40.50.20">
    <property type="match status" value="1"/>
</dbReference>
<keyword evidence="9" id="KW-0472">Membrane</keyword>
<dbReference type="Proteomes" id="UP000050949">
    <property type="component" value="Unassembled WGS sequence"/>
</dbReference>
<name>A0A0R1X7L6_9LACO</name>
<dbReference type="GO" id="GO:0006164">
    <property type="term" value="P:purine nucleotide biosynthetic process"/>
    <property type="evidence" value="ECO:0007669"/>
    <property type="project" value="UniProtKB-KW"/>
</dbReference>
<accession>A0A0R1X7L6</accession>
<dbReference type="Gene3D" id="3.30.1490.20">
    <property type="entry name" value="ATP-grasp fold, A domain"/>
    <property type="match status" value="1"/>
</dbReference>